<feature type="domain" description="VWFA" evidence="6">
    <location>
        <begin position="103"/>
        <end position="298"/>
    </location>
</feature>
<dbReference type="InterPro" id="IPR002035">
    <property type="entry name" value="VWF_A"/>
</dbReference>
<reference evidence="7 8" key="1">
    <citation type="submission" date="2019-09" db="EMBL/GenBank/DDBJ databases">
        <title>Whole-genome sequence of the purple sulfur bacterium Thiohalocapsa marina DSM 19078.</title>
        <authorList>
            <person name="Kyndt J.A."/>
            <person name="Meyer T.E."/>
        </authorList>
    </citation>
    <scope>NUCLEOTIDE SEQUENCE [LARGE SCALE GENOMIC DNA]</scope>
    <source>
        <strain evidence="7 8">DSM 19078</strain>
    </source>
</reference>
<dbReference type="PANTHER" id="PTHR22550:SF5">
    <property type="entry name" value="LEUCINE ZIPPER PROTEIN 4"/>
    <property type="match status" value="1"/>
</dbReference>
<dbReference type="RefSeq" id="WP_150093823.1">
    <property type="nucleotide sequence ID" value="NZ_JBFUOH010000077.1"/>
</dbReference>
<keyword evidence="1" id="KW-1003">Cell membrane</keyword>
<dbReference type="PROSITE" id="PS50234">
    <property type="entry name" value="VWFA"/>
    <property type="match status" value="1"/>
</dbReference>
<dbReference type="Gene3D" id="3.40.50.410">
    <property type="entry name" value="von Willebrand factor, type A domain"/>
    <property type="match status" value="1"/>
</dbReference>
<name>A0A5M8FMH0_9GAMM</name>
<sequence>MFEFHWPWFGLLLPLPLVLPLLWRERAGGGRDADSDLEGQRVTLRHPHLEELRQAYQARRPRRQLAGWLHRLLLVLLWIGLILALMRPQWLVPHTEVSSPGYDLMIAMDASHSMEALDFTVEGRQVSRMQVVKGVMGRFIDTRAGDRIGLTVFGSGAFVLSPLTVDRNAVHQLLDGVEPSIAGSSTALGDGIALGVKRLRQRPPGSRVMILIADGDNTAGSFQPLEAASLARMAGVRIYVIGVGSKQARIPILHEGRIEYWDDLTMDEDTLEQIADMTGGAYFRATDTRALEEISRRIGELEKTETETRTAFLPEPLYRWPLGLALLSLLALGLFPEGRRRFIRSASRA</sequence>
<protein>
    <submittedName>
        <fullName evidence="7">VWA domain-containing protein</fullName>
    </submittedName>
</protein>
<keyword evidence="2 5" id="KW-0812">Transmembrane</keyword>
<proteinExistence type="predicted"/>
<dbReference type="SMART" id="SM00327">
    <property type="entry name" value="VWA"/>
    <property type="match status" value="1"/>
</dbReference>
<keyword evidence="8" id="KW-1185">Reference proteome</keyword>
<evidence type="ECO:0000256" key="1">
    <source>
        <dbReference type="ARBA" id="ARBA00022475"/>
    </source>
</evidence>
<dbReference type="Pfam" id="PF00092">
    <property type="entry name" value="VWA"/>
    <property type="match status" value="1"/>
</dbReference>
<keyword evidence="4 5" id="KW-0472">Membrane</keyword>
<evidence type="ECO:0000313" key="8">
    <source>
        <dbReference type="Proteomes" id="UP000322981"/>
    </source>
</evidence>
<evidence type="ECO:0000256" key="2">
    <source>
        <dbReference type="ARBA" id="ARBA00022692"/>
    </source>
</evidence>
<evidence type="ECO:0000313" key="7">
    <source>
        <dbReference type="EMBL" id="KAA6184351.1"/>
    </source>
</evidence>
<dbReference type="PANTHER" id="PTHR22550">
    <property type="entry name" value="SPORE GERMINATION PROTEIN"/>
    <property type="match status" value="1"/>
</dbReference>
<dbReference type="InterPro" id="IPR036465">
    <property type="entry name" value="vWFA_dom_sf"/>
</dbReference>
<keyword evidence="3 5" id="KW-1133">Transmembrane helix</keyword>
<evidence type="ECO:0000256" key="5">
    <source>
        <dbReference type="SAM" id="Phobius"/>
    </source>
</evidence>
<dbReference type="InterPro" id="IPR050768">
    <property type="entry name" value="UPF0353/GerABKA_families"/>
</dbReference>
<evidence type="ECO:0000259" key="6">
    <source>
        <dbReference type="PROSITE" id="PS50234"/>
    </source>
</evidence>
<organism evidence="7 8">
    <name type="scientific">Thiohalocapsa marina</name>
    <dbReference type="NCBI Taxonomy" id="424902"/>
    <lineage>
        <taxon>Bacteria</taxon>
        <taxon>Pseudomonadati</taxon>
        <taxon>Pseudomonadota</taxon>
        <taxon>Gammaproteobacteria</taxon>
        <taxon>Chromatiales</taxon>
        <taxon>Chromatiaceae</taxon>
        <taxon>Thiohalocapsa</taxon>
    </lineage>
</organism>
<dbReference type="Proteomes" id="UP000322981">
    <property type="component" value="Unassembled WGS sequence"/>
</dbReference>
<accession>A0A5M8FMH0</accession>
<gene>
    <name evidence="7" type="ORF">F2Q65_12825</name>
</gene>
<dbReference type="EMBL" id="VWXX01000021">
    <property type="protein sequence ID" value="KAA6184351.1"/>
    <property type="molecule type" value="Genomic_DNA"/>
</dbReference>
<feature type="transmembrane region" description="Helical" evidence="5">
    <location>
        <begin position="6"/>
        <end position="23"/>
    </location>
</feature>
<evidence type="ECO:0000256" key="3">
    <source>
        <dbReference type="ARBA" id="ARBA00022989"/>
    </source>
</evidence>
<comment type="caution">
    <text evidence="7">The sequence shown here is derived from an EMBL/GenBank/DDBJ whole genome shotgun (WGS) entry which is preliminary data.</text>
</comment>
<dbReference type="SUPFAM" id="SSF53300">
    <property type="entry name" value="vWA-like"/>
    <property type="match status" value="1"/>
</dbReference>
<feature type="transmembrane region" description="Helical" evidence="5">
    <location>
        <begin position="68"/>
        <end position="86"/>
    </location>
</feature>
<evidence type="ECO:0000256" key="4">
    <source>
        <dbReference type="ARBA" id="ARBA00023136"/>
    </source>
</evidence>
<dbReference type="AlphaFoldDB" id="A0A5M8FMH0"/>
<dbReference type="OrthoDB" id="6206554at2"/>